<feature type="domain" description="EF-hand" evidence="5">
    <location>
        <begin position="154"/>
        <end position="189"/>
    </location>
</feature>
<comment type="caution">
    <text evidence="6">The sequence shown here is derived from an EMBL/GenBank/DDBJ whole genome shotgun (WGS) entry which is preliminary data.</text>
</comment>
<evidence type="ECO:0000313" key="7">
    <source>
        <dbReference type="Proteomes" id="UP000287033"/>
    </source>
</evidence>
<dbReference type="Proteomes" id="UP000287033">
    <property type="component" value="Unassembled WGS sequence"/>
</dbReference>
<dbReference type="STRING" id="137246.A0A401S270"/>
<dbReference type="OrthoDB" id="429467at2759"/>
<dbReference type="SUPFAM" id="SSF47473">
    <property type="entry name" value="EF-hand"/>
    <property type="match status" value="1"/>
</dbReference>
<evidence type="ECO:0000256" key="1">
    <source>
        <dbReference type="ARBA" id="ARBA00022723"/>
    </source>
</evidence>
<keyword evidence="2" id="KW-0677">Repeat</keyword>
<feature type="domain" description="EF-hand" evidence="5">
    <location>
        <begin position="85"/>
        <end position="120"/>
    </location>
</feature>
<evidence type="ECO:0000313" key="6">
    <source>
        <dbReference type="EMBL" id="GCC24460.1"/>
    </source>
</evidence>
<dbReference type="Pfam" id="PF13405">
    <property type="entry name" value="EF-hand_6"/>
    <property type="match status" value="1"/>
</dbReference>
<reference evidence="6 7" key="1">
    <citation type="journal article" date="2018" name="Nat. Ecol. Evol.">
        <title>Shark genomes provide insights into elasmobranch evolution and the origin of vertebrates.</title>
        <authorList>
            <person name="Hara Y"/>
            <person name="Yamaguchi K"/>
            <person name="Onimaru K"/>
            <person name="Kadota M"/>
            <person name="Koyanagi M"/>
            <person name="Keeley SD"/>
            <person name="Tatsumi K"/>
            <person name="Tanaka K"/>
            <person name="Motone F"/>
            <person name="Kageyama Y"/>
            <person name="Nozu R"/>
            <person name="Adachi N"/>
            <person name="Nishimura O"/>
            <person name="Nakagawa R"/>
            <person name="Tanegashima C"/>
            <person name="Kiyatake I"/>
            <person name="Matsumoto R"/>
            <person name="Murakumo K"/>
            <person name="Nishida K"/>
            <person name="Terakita A"/>
            <person name="Kuratani S"/>
            <person name="Sato K"/>
            <person name="Hyodo S Kuraku.S."/>
        </authorList>
    </citation>
    <scope>NUCLEOTIDE SEQUENCE [LARGE SCALE GENOMIC DNA]</scope>
</reference>
<dbReference type="PROSITE" id="PS00018">
    <property type="entry name" value="EF_HAND_1"/>
    <property type="match status" value="1"/>
</dbReference>
<dbReference type="InterPro" id="IPR050403">
    <property type="entry name" value="Myosin_RLC"/>
</dbReference>
<name>A0A401S270_CHIPU</name>
<dbReference type="SMART" id="SM00054">
    <property type="entry name" value="EFh"/>
    <property type="match status" value="2"/>
</dbReference>
<keyword evidence="7" id="KW-1185">Reference proteome</keyword>
<evidence type="ECO:0000256" key="2">
    <source>
        <dbReference type="ARBA" id="ARBA00022737"/>
    </source>
</evidence>
<accession>A0A401S270</accession>
<dbReference type="PANTHER" id="PTHR23049">
    <property type="entry name" value="MYOSIN REGULATORY LIGHT CHAIN 2"/>
    <property type="match status" value="1"/>
</dbReference>
<feature type="region of interest" description="Disordered" evidence="4">
    <location>
        <begin position="49"/>
        <end position="71"/>
    </location>
</feature>
<dbReference type="CDD" id="cd00051">
    <property type="entry name" value="EFh"/>
    <property type="match status" value="1"/>
</dbReference>
<dbReference type="PROSITE" id="PS50222">
    <property type="entry name" value="EF_HAND_2"/>
    <property type="match status" value="2"/>
</dbReference>
<dbReference type="EMBL" id="BEZZ01000058">
    <property type="protein sequence ID" value="GCC24460.1"/>
    <property type="molecule type" value="Genomic_DNA"/>
</dbReference>
<evidence type="ECO:0000256" key="4">
    <source>
        <dbReference type="SAM" id="MobiDB-lite"/>
    </source>
</evidence>
<dbReference type="AlphaFoldDB" id="A0A401S270"/>
<evidence type="ECO:0000259" key="5">
    <source>
        <dbReference type="PROSITE" id="PS50222"/>
    </source>
</evidence>
<gene>
    <name evidence="6" type="ORF">chiPu_0002861</name>
</gene>
<proteinExistence type="predicted"/>
<dbReference type="InterPro" id="IPR018247">
    <property type="entry name" value="EF_Hand_1_Ca_BS"/>
</dbReference>
<keyword evidence="3" id="KW-0106">Calcium</keyword>
<sequence>MHTYCYPYSHMVYLVLIIQSQPLNLANGQGVMLQGIMDNLRKIRHKDNQMNDTIPNHHDEQTNQGKDHQEAPSAYSNVFTRFDQSQIQEFKEAFNMIDQNCDGFIDKEDLHDMLASFGKDPNDEYLQAMMNVAPRPINFTMFLTMFGEKLNGTDLEDVIRNAYACFGEEGTGYIQEDYLRDLLTTMGDQFTDGEMDEVFHEAPIDIKAISKILNLLT</sequence>
<protein>
    <recommendedName>
        <fullName evidence="5">EF-hand domain-containing protein</fullName>
    </recommendedName>
</protein>
<feature type="compositionally biased region" description="Basic and acidic residues" evidence="4">
    <location>
        <begin position="55"/>
        <end position="70"/>
    </location>
</feature>
<dbReference type="InterPro" id="IPR011992">
    <property type="entry name" value="EF-hand-dom_pair"/>
</dbReference>
<dbReference type="FunFam" id="1.10.238.10:FF:000007">
    <property type="entry name" value="Putative myosin regulatory light chain sqh"/>
    <property type="match status" value="1"/>
</dbReference>
<dbReference type="Gene3D" id="1.10.238.10">
    <property type="entry name" value="EF-hand"/>
    <property type="match status" value="2"/>
</dbReference>
<evidence type="ECO:0000256" key="3">
    <source>
        <dbReference type="ARBA" id="ARBA00022837"/>
    </source>
</evidence>
<dbReference type="InterPro" id="IPR002048">
    <property type="entry name" value="EF_hand_dom"/>
</dbReference>
<organism evidence="6 7">
    <name type="scientific">Chiloscyllium punctatum</name>
    <name type="common">Brownbanded bambooshark</name>
    <name type="synonym">Hemiscyllium punctatum</name>
    <dbReference type="NCBI Taxonomy" id="137246"/>
    <lineage>
        <taxon>Eukaryota</taxon>
        <taxon>Metazoa</taxon>
        <taxon>Chordata</taxon>
        <taxon>Craniata</taxon>
        <taxon>Vertebrata</taxon>
        <taxon>Chondrichthyes</taxon>
        <taxon>Elasmobranchii</taxon>
        <taxon>Galeomorphii</taxon>
        <taxon>Galeoidea</taxon>
        <taxon>Orectolobiformes</taxon>
        <taxon>Hemiscylliidae</taxon>
        <taxon>Chiloscyllium</taxon>
    </lineage>
</organism>
<keyword evidence="1" id="KW-0479">Metal-binding</keyword>
<dbReference type="GO" id="GO:0005509">
    <property type="term" value="F:calcium ion binding"/>
    <property type="evidence" value="ECO:0007669"/>
    <property type="project" value="InterPro"/>
</dbReference>